<organism evidence="2 3">
    <name type="scientific">Haematococcus lacustris</name>
    <name type="common">Green alga</name>
    <name type="synonym">Haematococcus pluvialis</name>
    <dbReference type="NCBI Taxonomy" id="44745"/>
    <lineage>
        <taxon>Eukaryota</taxon>
        <taxon>Viridiplantae</taxon>
        <taxon>Chlorophyta</taxon>
        <taxon>core chlorophytes</taxon>
        <taxon>Chlorophyceae</taxon>
        <taxon>CS clade</taxon>
        <taxon>Chlamydomonadales</taxon>
        <taxon>Haematococcaceae</taxon>
        <taxon>Haematococcus</taxon>
    </lineage>
</organism>
<dbReference type="EMBL" id="BLLF01000766">
    <property type="protein sequence ID" value="GFH14791.1"/>
    <property type="molecule type" value="Genomic_DNA"/>
</dbReference>
<comment type="caution">
    <text evidence="2">The sequence shown here is derived from an EMBL/GenBank/DDBJ whole genome shotgun (WGS) entry which is preliminary data.</text>
</comment>
<gene>
    <name evidence="2" type="ORF">HaLaN_10905</name>
</gene>
<protein>
    <submittedName>
        <fullName evidence="2">Uncharacterized protein</fullName>
    </submittedName>
</protein>
<accession>A0A699YYQ2</accession>
<keyword evidence="3" id="KW-1185">Reference proteome</keyword>
<proteinExistence type="predicted"/>
<name>A0A699YYQ2_HAELA</name>
<dbReference type="Proteomes" id="UP000485058">
    <property type="component" value="Unassembled WGS sequence"/>
</dbReference>
<evidence type="ECO:0000313" key="3">
    <source>
        <dbReference type="Proteomes" id="UP000485058"/>
    </source>
</evidence>
<dbReference type="AlphaFoldDB" id="A0A699YYQ2"/>
<feature type="region of interest" description="Disordered" evidence="1">
    <location>
        <begin position="72"/>
        <end position="103"/>
    </location>
</feature>
<sequence length="103" mass="11349">MATVAVAAGGVQEAATRPRHPFSHYCGCHEGVTSSVAIVKCACFKVGSWRRRSREGTRWQELIGRWTDRQMGLRSRTPLTPAPDGRPAAGSQRAAHLWRKPLP</sequence>
<evidence type="ECO:0000256" key="1">
    <source>
        <dbReference type="SAM" id="MobiDB-lite"/>
    </source>
</evidence>
<evidence type="ECO:0000313" key="2">
    <source>
        <dbReference type="EMBL" id="GFH14791.1"/>
    </source>
</evidence>
<reference evidence="2 3" key="1">
    <citation type="submission" date="2020-02" db="EMBL/GenBank/DDBJ databases">
        <title>Draft genome sequence of Haematococcus lacustris strain NIES-144.</title>
        <authorList>
            <person name="Morimoto D."/>
            <person name="Nakagawa S."/>
            <person name="Yoshida T."/>
            <person name="Sawayama S."/>
        </authorList>
    </citation>
    <scope>NUCLEOTIDE SEQUENCE [LARGE SCALE GENOMIC DNA]</scope>
    <source>
        <strain evidence="2 3">NIES-144</strain>
    </source>
</reference>